<protein>
    <submittedName>
        <fullName evidence="2">Uncharacterized protein</fullName>
    </submittedName>
</protein>
<sequence>MGERGGGGEQGDRDGRGAGDGQGELSVHVTSSDGSPGGDPVREFTGNLPKSKVAREGGRRHLHGVKPDGSCLRLR</sequence>
<evidence type="ECO:0000313" key="3">
    <source>
        <dbReference type="Proteomes" id="UP001165135"/>
    </source>
</evidence>
<evidence type="ECO:0000313" key="2">
    <source>
        <dbReference type="EMBL" id="GLY77847.1"/>
    </source>
</evidence>
<gene>
    <name evidence="2" type="ORF">Airi01_061140</name>
</gene>
<organism evidence="2 3">
    <name type="scientific">Actinoallomurus iriomotensis</name>
    <dbReference type="NCBI Taxonomy" id="478107"/>
    <lineage>
        <taxon>Bacteria</taxon>
        <taxon>Bacillati</taxon>
        <taxon>Actinomycetota</taxon>
        <taxon>Actinomycetes</taxon>
        <taxon>Streptosporangiales</taxon>
        <taxon>Thermomonosporaceae</taxon>
        <taxon>Actinoallomurus</taxon>
    </lineage>
</organism>
<reference evidence="2" key="1">
    <citation type="submission" date="2023-03" db="EMBL/GenBank/DDBJ databases">
        <title>Actinoallomurus iriomotensis NBRC 103681.</title>
        <authorList>
            <person name="Ichikawa N."/>
            <person name="Sato H."/>
            <person name="Tonouchi N."/>
        </authorList>
    </citation>
    <scope>NUCLEOTIDE SEQUENCE</scope>
    <source>
        <strain evidence="2">NBRC 103681</strain>
    </source>
</reference>
<evidence type="ECO:0000256" key="1">
    <source>
        <dbReference type="SAM" id="MobiDB-lite"/>
    </source>
</evidence>
<dbReference type="AlphaFoldDB" id="A0A9W6RPL8"/>
<name>A0A9W6RPL8_9ACTN</name>
<feature type="region of interest" description="Disordered" evidence="1">
    <location>
        <begin position="1"/>
        <end position="75"/>
    </location>
</feature>
<proteinExistence type="predicted"/>
<comment type="caution">
    <text evidence="2">The sequence shown here is derived from an EMBL/GenBank/DDBJ whole genome shotgun (WGS) entry which is preliminary data.</text>
</comment>
<dbReference type="EMBL" id="BSTJ01000008">
    <property type="protein sequence ID" value="GLY77847.1"/>
    <property type="molecule type" value="Genomic_DNA"/>
</dbReference>
<dbReference type="Proteomes" id="UP001165135">
    <property type="component" value="Unassembled WGS sequence"/>
</dbReference>
<accession>A0A9W6RPL8</accession>